<evidence type="ECO:0000256" key="1">
    <source>
        <dbReference type="SAM" id="MobiDB-lite"/>
    </source>
</evidence>
<dbReference type="AlphaFoldDB" id="A0A261U2L3"/>
<feature type="compositionally biased region" description="Basic and acidic residues" evidence="1">
    <location>
        <begin position="63"/>
        <end position="74"/>
    </location>
</feature>
<evidence type="ECO:0000313" key="2">
    <source>
        <dbReference type="EMBL" id="OZI56109.1"/>
    </source>
</evidence>
<feature type="region of interest" description="Disordered" evidence="1">
    <location>
        <begin position="53"/>
        <end position="74"/>
    </location>
</feature>
<gene>
    <name evidence="2" type="ORF">CAL20_11715</name>
</gene>
<accession>A0A261U2L3</accession>
<protein>
    <submittedName>
        <fullName evidence="2">Uncharacterized protein</fullName>
    </submittedName>
</protein>
<dbReference type="EMBL" id="NEVQ01000013">
    <property type="protein sequence ID" value="OZI56109.1"/>
    <property type="molecule type" value="Genomic_DNA"/>
</dbReference>
<reference evidence="2 3" key="1">
    <citation type="submission" date="2017-05" db="EMBL/GenBank/DDBJ databases">
        <title>Complete and WGS of Bordetella genogroups.</title>
        <authorList>
            <person name="Spilker T."/>
            <person name="LiPuma J."/>
        </authorList>
    </citation>
    <scope>NUCLEOTIDE SEQUENCE [LARGE SCALE GENOMIC DNA]</scope>
    <source>
        <strain evidence="2 3">AU9919</strain>
    </source>
</reference>
<sequence length="74" mass="8181">MSTSEFELASLESAVRIIWQQCGQTPPEGEELSRAASNLRHALAAGRHIPRVADKTIQPMTGRRHDIESQARAD</sequence>
<name>A0A261U2L3_9BORD</name>
<proteinExistence type="predicted"/>
<dbReference type="OrthoDB" id="9256210at2"/>
<keyword evidence="3" id="KW-1185">Reference proteome</keyword>
<dbReference type="RefSeq" id="WP_094821175.1">
    <property type="nucleotide sequence ID" value="NZ_NEVO01000007.1"/>
</dbReference>
<comment type="caution">
    <text evidence="2">The sequence shown here is derived from an EMBL/GenBank/DDBJ whole genome shotgun (WGS) entry which is preliminary data.</text>
</comment>
<dbReference type="Proteomes" id="UP000216885">
    <property type="component" value="Unassembled WGS sequence"/>
</dbReference>
<organism evidence="2 3">
    <name type="scientific">Bordetella genomosp. 4</name>
    <dbReference type="NCBI Taxonomy" id="463044"/>
    <lineage>
        <taxon>Bacteria</taxon>
        <taxon>Pseudomonadati</taxon>
        <taxon>Pseudomonadota</taxon>
        <taxon>Betaproteobacteria</taxon>
        <taxon>Burkholderiales</taxon>
        <taxon>Alcaligenaceae</taxon>
        <taxon>Bordetella</taxon>
    </lineage>
</organism>
<evidence type="ECO:0000313" key="3">
    <source>
        <dbReference type="Proteomes" id="UP000216885"/>
    </source>
</evidence>